<dbReference type="GO" id="GO:0009306">
    <property type="term" value="P:protein secretion"/>
    <property type="evidence" value="ECO:0007669"/>
    <property type="project" value="TreeGrafter"/>
</dbReference>
<evidence type="ECO:0000256" key="1">
    <source>
        <dbReference type="ARBA" id="ARBA00005724"/>
    </source>
</evidence>
<dbReference type="InterPro" id="IPR016024">
    <property type="entry name" value="ARM-type_fold"/>
</dbReference>
<evidence type="ECO:0000313" key="7">
    <source>
        <dbReference type="Proteomes" id="UP001367676"/>
    </source>
</evidence>
<organism evidence="6 7">
    <name type="scientific">Parthenolecanium corni</name>
    <dbReference type="NCBI Taxonomy" id="536013"/>
    <lineage>
        <taxon>Eukaryota</taxon>
        <taxon>Metazoa</taxon>
        <taxon>Ecdysozoa</taxon>
        <taxon>Arthropoda</taxon>
        <taxon>Hexapoda</taxon>
        <taxon>Insecta</taxon>
        <taxon>Pterygota</taxon>
        <taxon>Neoptera</taxon>
        <taxon>Paraneoptera</taxon>
        <taxon>Hemiptera</taxon>
        <taxon>Sternorrhyncha</taxon>
        <taxon>Coccoidea</taxon>
        <taxon>Coccidae</taxon>
        <taxon>Parthenolecanium</taxon>
    </lineage>
</organism>
<dbReference type="Pfam" id="PF23565">
    <property type="entry name" value="ARM_TANGO6"/>
    <property type="match status" value="1"/>
</dbReference>
<evidence type="ECO:0000259" key="4">
    <source>
        <dbReference type="Pfam" id="PF23565"/>
    </source>
</evidence>
<dbReference type="InterPro" id="IPR057347">
    <property type="entry name" value="TANGO6_N"/>
</dbReference>
<dbReference type="InterPro" id="IPR057407">
    <property type="entry name" value="HEAT_TANGO6"/>
</dbReference>
<accession>A0AAN9T831</accession>
<dbReference type="AlphaFoldDB" id="A0AAN9T831"/>
<feature type="domain" description="RNA polymerase II assembly factor Rtp1 C-terminal" evidence="2">
    <location>
        <begin position="795"/>
        <end position="827"/>
    </location>
</feature>
<dbReference type="Pfam" id="PF10304">
    <property type="entry name" value="RTP1_C2"/>
    <property type="match status" value="1"/>
</dbReference>
<evidence type="ECO:0000313" key="6">
    <source>
        <dbReference type="EMBL" id="KAK7576335.1"/>
    </source>
</evidence>
<proteinExistence type="inferred from homology"/>
<evidence type="ECO:0000259" key="3">
    <source>
        <dbReference type="Pfam" id="PF10363"/>
    </source>
</evidence>
<dbReference type="Pfam" id="PF10363">
    <property type="entry name" value="RTP1_C1"/>
    <property type="match status" value="1"/>
</dbReference>
<evidence type="ECO:0008006" key="8">
    <source>
        <dbReference type="Google" id="ProtNLM"/>
    </source>
</evidence>
<comment type="similarity">
    <text evidence="1">Belongs to the Tango6 family.</text>
</comment>
<evidence type="ECO:0000259" key="5">
    <source>
        <dbReference type="Pfam" id="PF25267"/>
    </source>
</evidence>
<dbReference type="PANTHER" id="PTHR20959:SF1">
    <property type="entry name" value="TRANSPORT AND GOLGI ORGANIZATION PROTEIN 6 HOMOLOG"/>
    <property type="match status" value="1"/>
</dbReference>
<dbReference type="InterPro" id="IPR039600">
    <property type="entry name" value="TANGO6/Rtp1"/>
</dbReference>
<sequence>MKVIHDVFAGSNDEKVKLLSISQKKIVEASFEFVVSLGILQNLLPGVGVPLESRSKRILSIPRETLTEFAKYRRLCQVMDDVCYLLDVDVFHDLIVAKYLEDVLAALLQLSFAPLKKPVDHNDEESIDFSSVDDNFEIKNMTFSVWKRLEENRRKYSTFLTCLLQKIYKPLLIRKLSLLNSKNAPRWLKQRLNKFLSDILKDKNGVTATIRALMETDSTSPDHSSHGVAVAKLIAHECFIDSTHAHVIPQLLNILKNEIKQPHDLAFIQVAAFTINSIFSNDPEFAKVHLFENIYQPFKFLEFSTEDEICNVVHQMYNLFVVPTNDLFSVPVCEMMPSCRILFHLHCRIKNSVCYLKSNVKELLLKFISEIDEDSFKTVMNCFIFNTEVENIYCMPSKKCFSLSASGGVRIADSDNDLLEMDSATGVLDLIKAIPENEKVIRSLFIHLLRTFIDESQDEKFAQKRLISCILLTELSQCPITLRHILKDSENIINFVGDLLRTNAESSDHADIICVGLTFLTMVLYDVKKKKSVKWEIFSLLLPTVEKLKRHSAPEVTFLAEEVCNLIKTHGLIGNVDTAEEVKGPLIQDVIRSDCERYIEEACDPLLPVRAHALMQLISLIKKGDPETLAKKEKIYCLFEENLKDQDSFLYLRAIEGLSCMATLKPNVVLPLLCQEFISCSISTTQMKIGEVLVRTTKLLNDFVHPYKNLLVGTFMHGVKCDDSLIRASSLSNLAEVCLMLERNVEDMLYEVLSCALSIAQFDKDVEPRRAAILLVSGLFHGLKTLIFTVLESHLVDLYQTLRRIRSTDADQVVRIQAAQALEILNDNTRQFLLSKPKLEKKIHIMQPL</sequence>
<dbReference type="Gene3D" id="1.25.10.10">
    <property type="entry name" value="Leucine-rich Repeat Variant"/>
    <property type="match status" value="1"/>
</dbReference>
<dbReference type="InterPro" id="IPR011989">
    <property type="entry name" value="ARM-like"/>
</dbReference>
<dbReference type="Pfam" id="PF25267">
    <property type="entry name" value="TANGO6_N"/>
    <property type="match status" value="1"/>
</dbReference>
<name>A0AAN9T831_9HEMI</name>
<dbReference type="Proteomes" id="UP001367676">
    <property type="component" value="Unassembled WGS sequence"/>
</dbReference>
<dbReference type="InterPro" id="IPR019451">
    <property type="entry name" value="Rtp1_C1"/>
</dbReference>
<dbReference type="SUPFAM" id="SSF48371">
    <property type="entry name" value="ARM repeat"/>
    <property type="match status" value="1"/>
</dbReference>
<reference evidence="6 7" key="1">
    <citation type="submission" date="2024-03" db="EMBL/GenBank/DDBJ databases">
        <title>Adaptation during the transition from Ophiocordyceps entomopathogen to insect associate is accompanied by gene loss and intensified selection.</title>
        <authorList>
            <person name="Ward C.M."/>
            <person name="Onetto C.A."/>
            <person name="Borneman A.R."/>
        </authorList>
    </citation>
    <scope>NUCLEOTIDE SEQUENCE [LARGE SCALE GENOMIC DNA]</scope>
    <source>
        <strain evidence="6">AWRI1</strain>
        <tissue evidence="6">Single Adult Female</tissue>
    </source>
</reference>
<gene>
    <name evidence="6" type="ORF">V9T40_012621</name>
</gene>
<feature type="domain" description="RNA polymerase II assembly factor Rtp1 C-terminal" evidence="3">
    <location>
        <begin position="596"/>
        <end position="702"/>
    </location>
</feature>
<keyword evidence="7" id="KW-1185">Reference proteome</keyword>
<dbReference type="PANTHER" id="PTHR20959">
    <property type="entry name" value="TRANSPORT AND GOLGI ORGANIZATION PROTEIN 6 FAMILY MEMBER"/>
    <property type="match status" value="1"/>
</dbReference>
<evidence type="ECO:0000259" key="2">
    <source>
        <dbReference type="Pfam" id="PF10304"/>
    </source>
</evidence>
<feature type="domain" description="TANGO6 N-terminal" evidence="5">
    <location>
        <begin position="18"/>
        <end position="181"/>
    </location>
</feature>
<protein>
    <recommendedName>
        <fullName evidence="8">Transmembrane and coiled-coil domain-containing protein 7</fullName>
    </recommendedName>
</protein>
<dbReference type="InterPro" id="IPR019414">
    <property type="entry name" value="Rtp1_C2"/>
</dbReference>
<dbReference type="EMBL" id="JBBCAQ010000036">
    <property type="protein sequence ID" value="KAK7576335.1"/>
    <property type="molecule type" value="Genomic_DNA"/>
</dbReference>
<feature type="domain" description="TANGO6 HEAT repeat" evidence="4">
    <location>
        <begin position="202"/>
        <end position="416"/>
    </location>
</feature>
<comment type="caution">
    <text evidence="6">The sequence shown here is derived from an EMBL/GenBank/DDBJ whole genome shotgun (WGS) entry which is preliminary data.</text>
</comment>